<keyword evidence="3" id="KW-0808">Transferase</keyword>
<dbReference type="PROSITE" id="PS00108">
    <property type="entry name" value="PROTEIN_KINASE_ST"/>
    <property type="match status" value="1"/>
</dbReference>
<dbReference type="InterPro" id="IPR011009">
    <property type="entry name" value="Kinase-like_dom_sf"/>
</dbReference>
<evidence type="ECO:0000256" key="8">
    <source>
        <dbReference type="SAM" id="MobiDB-lite"/>
    </source>
</evidence>
<keyword evidence="5 10" id="KW-0418">Kinase</keyword>
<feature type="non-terminal residue" evidence="10">
    <location>
        <position position="337"/>
    </location>
</feature>
<keyword evidence="2 10" id="KW-0723">Serine/threonine-protein kinase</keyword>
<dbReference type="PROSITE" id="PS00107">
    <property type="entry name" value="PROTEIN_KINASE_ATP"/>
    <property type="match status" value="1"/>
</dbReference>
<evidence type="ECO:0000256" key="2">
    <source>
        <dbReference type="ARBA" id="ARBA00022527"/>
    </source>
</evidence>
<dbReference type="PANTHER" id="PTHR43289:SF6">
    <property type="entry name" value="SERINE_THREONINE-PROTEIN KINASE NEKL-3"/>
    <property type="match status" value="1"/>
</dbReference>
<evidence type="ECO:0000313" key="11">
    <source>
        <dbReference type="Proteomes" id="UP001147700"/>
    </source>
</evidence>
<evidence type="ECO:0000256" key="5">
    <source>
        <dbReference type="ARBA" id="ARBA00022777"/>
    </source>
</evidence>
<feature type="domain" description="Protein kinase" evidence="9">
    <location>
        <begin position="7"/>
        <end position="268"/>
    </location>
</feature>
<keyword evidence="6 7" id="KW-0067">ATP-binding</keyword>
<dbReference type="EMBL" id="JAPCID010000071">
    <property type="protein sequence ID" value="MDA0141982.1"/>
    <property type="molecule type" value="Genomic_DNA"/>
</dbReference>
<feature type="region of interest" description="Disordered" evidence="8">
    <location>
        <begin position="315"/>
        <end position="337"/>
    </location>
</feature>
<evidence type="ECO:0000259" key="9">
    <source>
        <dbReference type="PROSITE" id="PS50011"/>
    </source>
</evidence>
<comment type="caution">
    <text evidence="10">The sequence shown here is derived from an EMBL/GenBank/DDBJ whole genome shotgun (WGS) entry which is preliminary data.</text>
</comment>
<dbReference type="PROSITE" id="PS50011">
    <property type="entry name" value="PROTEIN_KINASE_DOM"/>
    <property type="match status" value="1"/>
</dbReference>
<dbReference type="PANTHER" id="PTHR43289">
    <property type="entry name" value="MITOGEN-ACTIVATED PROTEIN KINASE KINASE KINASE 20-RELATED"/>
    <property type="match status" value="1"/>
</dbReference>
<dbReference type="EC" id="2.7.11.1" evidence="1"/>
<keyword evidence="11" id="KW-1185">Reference proteome</keyword>
<protein>
    <recommendedName>
        <fullName evidence="1">non-specific serine/threonine protein kinase</fullName>
        <ecNumber evidence="1">2.7.11.1</ecNumber>
    </recommendedName>
</protein>
<evidence type="ECO:0000313" key="10">
    <source>
        <dbReference type="EMBL" id="MDA0141982.1"/>
    </source>
</evidence>
<organism evidence="10 11">
    <name type="scientific">Solirubrobacter deserti</name>
    <dbReference type="NCBI Taxonomy" id="2282478"/>
    <lineage>
        <taxon>Bacteria</taxon>
        <taxon>Bacillati</taxon>
        <taxon>Actinomycetota</taxon>
        <taxon>Thermoleophilia</taxon>
        <taxon>Solirubrobacterales</taxon>
        <taxon>Solirubrobacteraceae</taxon>
        <taxon>Solirubrobacter</taxon>
    </lineage>
</organism>
<keyword evidence="4 7" id="KW-0547">Nucleotide-binding</keyword>
<dbReference type="GO" id="GO:0004674">
    <property type="term" value="F:protein serine/threonine kinase activity"/>
    <property type="evidence" value="ECO:0007669"/>
    <property type="project" value="UniProtKB-KW"/>
</dbReference>
<dbReference type="SUPFAM" id="SSF56112">
    <property type="entry name" value="Protein kinase-like (PK-like)"/>
    <property type="match status" value="1"/>
</dbReference>
<dbReference type="InterPro" id="IPR017441">
    <property type="entry name" value="Protein_kinase_ATP_BS"/>
</dbReference>
<evidence type="ECO:0000256" key="1">
    <source>
        <dbReference type="ARBA" id="ARBA00012513"/>
    </source>
</evidence>
<dbReference type="CDD" id="cd14014">
    <property type="entry name" value="STKc_PknB_like"/>
    <property type="match status" value="1"/>
</dbReference>
<reference evidence="10" key="1">
    <citation type="submission" date="2022-10" db="EMBL/GenBank/DDBJ databases">
        <title>The WGS of Solirubrobacter sp. CPCC 204708.</title>
        <authorList>
            <person name="Jiang Z."/>
        </authorList>
    </citation>
    <scope>NUCLEOTIDE SEQUENCE</scope>
    <source>
        <strain evidence="10">CPCC 204708</strain>
    </source>
</reference>
<evidence type="ECO:0000256" key="3">
    <source>
        <dbReference type="ARBA" id="ARBA00022679"/>
    </source>
</evidence>
<sequence length="337" mass="35887">MKTVGRYEVLRTLGKGGMATVHLARQAELNRLVALKEMHTFQSDQEALARRFMRESRLAGALSHPNIVTVYDYLEFEGTPYIAMEYVEAGSLRPWLPALTDAQKLFVLQSVLAALVHAEEHGVVHRDLKPENVLISAAGTVKITDFGVAKATRSMSTALTGVGMTVGTPGYMAPEQAMAHDVGPWTDLYAVGCMAYELFVGTVPFADAGGPMAILLRHVNDPIPLANSVNPNIDPALSNWINALTTREPSRRVQSAGPALESLEDIAIALLGPRWLRDGRLTQTVTPVPEEAPPPAAPAMPSMVFETYVAPSSSRAAAVPPPAAAAPPAAGSPPAAD</sequence>
<dbReference type="SMART" id="SM00220">
    <property type="entry name" value="S_TKc"/>
    <property type="match status" value="1"/>
</dbReference>
<feature type="binding site" evidence="7">
    <location>
        <position position="36"/>
    </location>
    <ligand>
        <name>ATP</name>
        <dbReference type="ChEBI" id="CHEBI:30616"/>
    </ligand>
</feature>
<dbReference type="Gene3D" id="3.30.200.20">
    <property type="entry name" value="Phosphorylase Kinase, domain 1"/>
    <property type="match status" value="1"/>
</dbReference>
<evidence type="ECO:0000256" key="7">
    <source>
        <dbReference type="PROSITE-ProRule" id="PRU10141"/>
    </source>
</evidence>
<accession>A0ABT4RTS6</accession>
<feature type="compositionally biased region" description="Low complexity" evidence="8">
    <location>
        <begin position="326"/>
        <end position="337"/>
    </location>
</feature>
<evidence type="ECO:0000256" key="6">
    <source>
        <dbReference type="ARBA" id="ARBA00022840"/>
    </source>
</evidence>
<name>A0ABT4RTS6_9ACTN</name>
<dbReference type="Pfam" id="PF00069">
    <property type="entry name" value="Pkinase"/>
    <property type="match status" value="1"/>
</dbReference>
<dbReference type="Gene3D" id="1.10.510.10">
    <property type="entry name" value="Transferase(Phosphotransferase) domain 1"/>
    <property type="match status" value="1"/>
</dbReference>
<evidence type="ECO:0000256" key="4">
    <source>
        <dbReference type="ARBA" id="ARBA00022741"/>
    </source>
</evidence>
<proteinExistence type="predicted"/>
<dbReference type="InterPro" id="IPR008271">
    <property type="entry name" value="Ser/Thr_kinase_AS"/>
</dbReference>
<dbReference type="InterPro" id="IPR000719">
    <property type="entry name" value="Prot_kinase_dom"/>
</dbReference>
<dbReference type="RefSeq" id="WP_270006841.1">
    <property type="nucleotide sequence ID" value="NZ_JAPCID010000071.1"/>
</dbReference>
<gene>
    <name evidence="10" type="ORF">OJ962_31135</name>
</gene>
<dbReference type="Proteomes" id="UP001147700">
    <property type="component" value="Unassembled WGS sequence"/>
</dbReference>